<dbReference type="PROSITE" id="PS51257">
    <property type="entry name" value="PROKAR_LIPOPROTEIN"/>
    <property type="match status" value="1"/>
</dbReference>
<evidence type="ECO:0000313" key="1">
    <source>
        <dbReference type="EMBL" id="VAW26166.1"/>
    </source>
</evidence>
<name>A0A3B0V2G6_9ZZZZ</name>
<reference evidence="1" key="1">
    <citation type="submission" date="2018-06" db="EMBL/GenBank/DDBJ databases">
        <authorList>
            <person name="Zhirakovskaya E."/>
        </authorList>
    </citation>
    <scope>NUCLEOTIDE SEQUENCE</scope>
</reference>
<accession>A0A3B0V2G6</accession>
<dbReference type="EMBL" id="UOER01000562">
    <property type="protein sequence ID" value="VAW26166.1"/>
    <property type="molecule type" value="Genomic_DNA"/>
</dbReference>
<proteinExistence type="predicted"/>
<protein>
    <recommendedName>
        <fullName evidence="2">Lipocalin-like domain-containing protein</fullName>
    </recommendedName>
</protein>
<gene>
    <name evidence="1" type="ORF">MNBD_BACTEROID04-1615</name>
</gene>
<evidence type="ECO:0008006" key="2">
    <source>
        <dbReference type="Google" id="ProtNLM"/>
    </source>
</evidence>
<sequence>MKTISKFLLLSLSIIVFISCQSEINSIEQSSESETLNAAAGVASLVQRTVSQDGSKDNIIDKASCITVTLPVTVSANGVEITVENESDLELIEQVFDEFEDDDDILEIAFPIVITLSDYTEVTVNNIEELQNLASECKDENEVDDDIECIDFVYPITLSKYDANSQLIETIVVNSDMQFYALLNHLDDGNIISINFPITMKLYDGTEEIINNMDEMGNLMNDAEFMCDEDDDNDYDDDDCMYCTENQISELLQTCSWDIHKIIINDIDKTAQYTDFTFTFLEDGTVKTIIAEDYIYGTWELSTSQDGMGMGNQSQAGKYINIYFENYPDFSFNWMVYGMNDDNEIDLRVNQNRLTLEKVCDNSDDNEEDDGKVELINILNEGTWLVANFKNDGESETANYNDFVIDFKNNSLVTATKGSSTIEGSWSVFYENEKLKLELNFGESMPFNKLNENWLTVDIKNTRVEVNNLDDSGNEESNLVFERI</sequence>
<organism evidence="1">
    <name type="scientific">hydrothermal vent metagenome</name>
    <dbReference type="NCBI Taxonomy" id="652676"/>
    <lineage>
        <taxon>unclassified sequences</taxon>
        <taxon>metagenomes</taxon>
        <taxon>ecological metagenomes</taxon>
    </lineage>
</organism>
<dbReference type="AlphaFoldDB" id="A0A3B0V2G6"/>